<organism evidence="1 2">
    <name type="scientific">Mucor lusitanicus CBS 277.49</name>
    <dbReference type="NCBI Taxonomy" id="747725"/>
    <lineage>
        <taxon>Eukaryota</taxon>
        <taxon>Fungi</taxon>
        <taxon>Fungi incertae sedis</taxon>
        <taxon>Mucoromycota</taxon>
        <taxon>Mucoromycotina</taxon>
        <taxon>Mucoromycetes</taxon>
        <taxon>Mucorales</taxon>
        <taxon>Mucorineae</taxon>
        <taxon>Mucoraceae</taxon>
        <taxon>Mucor</taxon>
    </lineage>
</organism>
<evidence type="ECO:0000313" key="1">
    <source>
        <dbReference type="EMBL" id="OAD05044.1"/>
    </source>
</evidence>
<dbReference type="AlphaFoldDB" id="A0A162NPP9"/>
<dbReference type="Proteomes" id="UP000077051">
    <property type="component" value="Unassembled WGS sequence"/>
</dbReference>
<dbReference type="VEuPathDB" id="FungiDB:MUCCIDRAFT_108888"/>
<gene>
    <name evidence="1" type="ORF">MUCCIDRAFT_108888</name>
</gene>
<comment type="caution">
    <text evidence="1">The sequence shown here is derived from an EMBL/GenBank/DDBJ whole genome shotgun (WGS) entry which is preliminary data.</text>
</comment>
<name>A0A162NPP9_MUCCL</name>
<evidence type="ECO:0000313" key="2">
    <source>
        <dbReference type="Proteomes" id="UP000077051"/>
    </source>
</evidence>
<reference evidence="1 2" key="1">
    <citation type="submission" date="2015-06" db="EMBL/GenBank/DDBJ databases">
        <title>Expansion of signal transduction pathways in fungi by whole-genome duplication.</title>
        <authorList>
            <consortium name="DOE Joint Genome Institute"/>
            <person name="Corrochano L.M."/>
            <person name="Kuo A."/>
            <person name="Marcet-Houben M."/>
            <person name="Polaino S."/>
            <person name="Salamov A."/>
            <person name="Villalobos J.M."/>
            <person name="Alvarez M.I."/>
            <person name="Avalos J."/>
            <person name="Benito E.P."/>
            <person name="Benoit I."/>
            <person name="Burger G."/>
            <person name="Camino L.P."/>
            <person name="Canovas D."/>
            <person name="Cerda-Olmedo E."/>
            <person name="Cheng J.-F."/>
            <person name="Dominguez A."/>
            <person name="Elias M."/>
            <person name="Eslava A.P."/>
            <person name="Glaser F."/>
            <person name="Grimwood J."/>
            <person name="Gutierrez G."/>
            <person name="Heitman J."/>
            <person name="Henrissat B."/>
            <person name="Iturriaga E.A."/>
            <person name="Lang B.F."/>
            <person name="Lavin J.L."/>
            <person name="Lee S."/>
            <person name="Li W."/>
            <person name="Lindquist E."/>
            <person name="Lopez-Garcia S."/>
            <person name="Luque E.M."/>
            <person name="Marcos A.T."/>
            <person name="Martin J."/>
            <person name="Mccluskey K."/>
            <person name="Medina H.R."/>
            <person name="Miralles-Duran A."/>
            <person name="Miyazaki A."/>
            <person name="Munoz-Torres E."/>
            <person name="Oguiza J.A."/>
            <person name="Ohm R."/>
            <person name="Olmedo M."/>
            <person name="Orejas M."/>
            <person name="Ortiz-Castellanos L."/>
            <person name="Pisabarro A.G."/>
            <person name="Rodriguez-Romero J."/>
            <person name="Ruiz-Herrera J."/>
            <person name="Ruiz-Vazquez R."/>
            <person name="Sanz C."/>
            <person name="Schackwitz W."/>
            <person name="Schmutz J."/>
            <person name="Shahriari M."/>
            <person name="Shelest E."/>
            <person name="Silva-Franco F."/>
            <person name="Soanes D."/>
            <person name="Syed K."/>
            <person name="Tagua V.G."/>
            <person name="Talbot N.J."/>
            <person name="Thon M."/>
            <person name="De Vries R.P."/>
            <person name="Wiebenga A."/>
            <person name="Yadav J.S."/>
            <person name="Braun E.L."/>
            <person name="Baker S."/>
            <person name="Garre V."/>
            <person name="Horwitz B."/>
            <person name="Torres-Martinez S."/>
            <person name="Idnurm A."/>
            <person name="Herrera-Estrella A."/>
            <person name="Gabaldon T."/>
            <person name="Grigoriev I.V."/>
        </authorList>
    </citation>
    <scope>NUCLEOTIDE SEQUENCE [LARGE SCALE GENOMIC DNA]</scope>
    <source>
        <strain evidence="1 2">CBS 277.49</strain>
    </source>
</reference>
<proteinExistence type="predicted"/>
<protein>
    <submittedName>
        <fullName evidence="1">Uncharacterized protein</fullName>
    </submittedName>
</protein>
<sequence length="118" mass="13660">MHLLSKKCASFRPLSEKEACAKKGLQQTKFSASKDSPWPIVYFALLDVVKDFENLDDSGDDYNVMDEITNGVPIEWETVVPNFINFLKSSPNYKPTRRQTNKKRLRIMSYLKTFSSHH</sequence>
<dbReference type="EMBL" id="AMYB01000003">
    <property type="protein sequence ID" value="OAD05044.1"/>
    <property type="molecule type" value="Genomic_DNA"/>
</dbReference>
<keyword evidence="2" id="KW-1185">Reference proteome</keyword>
<accession>A0A162NPP9</accession>